<dbReference type="GO" id="GO:0046872">
    <property type="term" value="F:metal ion binding"/>
    <property type="evidence" value="ECO:0007669"/>
    <property type="project" value="UniProtKB-KW"/>
</dbReference>
<dbReference type="PROSITE" id="PS51790">
    <property type="entry name" value="MSRB"/>
    <property type="match status" value="1"/>
</dbReference>
<evidence type="ECO:0000256" key="4">
    <source>
        <dbReference type="ARBA" id="ARBA00021130"/>
    </source>
</evidence>
<sequence length="127" mass="14374">MTDERYKEKLTPEAFAVCRLAATERPFTGKYNDHWLAGNYHCACCECPLFSSETKFNAGCGWPSFYDCLADNVKYLEDLTHNMVRVEIQCKHCDSHLGHVFDDGPAPTGKRYCVNSLSLVFEHDLAG</sequence>
<dbReference type="OrthoDB" id="4174719at2"/>
<dbReference type="Gene3D" id="2.170.150.20">
    <property type="entry name" value="Peptide methionine sulfoxide reductase"/>
    <property type="match status" value="1"/>
</dbReference>
<evidence type="ECO:0000256" key="5">
    <source>
        <dbReference type="ARBA" id="ARBA00022723"/>
    </source>
</evidence>
<dbReference type="Proteomes" id="UP000256478">
    <property type="component" value="Unassembled WGS sequence"/>
</dbReference>
<dbReference type="GO" id="GO:0030091">
    <property type="term" value="P:protein repair"/>
    <property type="evidence" value="ECO:0007669"/>
    <property type="project" value="InterPro"/>
</dbReference>
<evidence type="ECO:0000313" key="11">
    <source>
        <dbReference type="EMBL" id="REL26989.1"/>
    </source>
</evidence>
<dbReference type="FunFam" id="2.170.150.20:FF:000001">
    <property type="entry name" value="Peptide methionine sulfoxide reductase MsrB"/>
    <property type="match status" value="1"/>
</dbReference>
<dbReference type="InterPro" id="IPR028427">
    <property type="entry name" value="Met_Sox_Rdtase_MsrB"/>
</dbReference>
<gene>
    <name evidence="11" type="primary">msrB</name>
    <name evidence="11" type="ORF">DXX93_10670</name>
</gene>
<dbReference type="Pfam" id="PF01641">
    <property type="entry name" value="SelR"/>
    <property type="match status" value="1"/>
</dbReference>
<keyword evidence="7 11" id="KW-0560">Oxidoreductase</keyword>
<keyword evidence="5" id="KW-0479">Metal-binding</keyword>
<dbReference type="EMBL" id="QUOU01000001">
    <property type="protein sequence ID" value="REL26989.1"/>
    <property type="molecule type" value="Genomic_DNA"/>
</dbReference>
<comment type="similarity">
    <text evidence="2">Belongs to the MsrB Met sulfoxide reductase family.</text>
</comment>
<evidence type="ECO:0000256" key="7">
    <source>
        <dbReference type="ARBA" id="ARBA00023002"/>
    </source>
</evidence>
<evidence type="ECO:0000256" key="2">
    <source>
        <dbReference type="ARBA" id="ARBA00007174"/>
    </source>
</evidence>
<dbReference type="NCBIfam" id="TIGR00357">
    <property type="entry name" value="peptide-methionine (R)-S-oxide reductase MsrB"/>
    <property type="match status" value="1"/>
</dbReference>
<evidence type="ECO:0000256" key="1">
    <source>
        <dbReference type="ARBA" id="ARBA00001947"/>
    </source>
</evidence>
<dbReference type="EC" id="1.8.4.12" evidence="3"/>
<accession>A0A3E0TR10</accession>
<dbReference type="InterPro" id="IPR002579">
    <property type="entry name" value="Met_Sox_Rdtase_MsrB_dom"/>
</dbReference>
<protein>
    <recommendedName>
        <fullName evidence="4">Peptide methionine sulfoxide reductase MsrB</fullName>
        <ecNumber evidence="3">1.8.4.12</ecNumber>
    </recommendedName>
    <alternativeName>
        <fullName evidence="9">Peptide-methionine (R)-S-oxide reductase</fullName>
    </alternativeName>
</protein>
<dbReference type="GO" id="GO:0005737">
    <property type="term" value="C:cytoplasm"/>
    <property type="evidence" value="ECO:0007669"/>
    <property type="project" value="TreeGrafter"/>
</dbReference>
<dbReference type="AlphaFoldDB" id="A0A3E0TR10"/>
<keyword evidence="6" id="KW-0862">Zinc</keyword>
<feature type="domain" description="MsrB" evidence="10">
    <location>
        <begin position="3"/>
        <end position="124"/>
    </location>
</feature>
<dbReference type="PANTHER" id="PTHR10173:SF52">
    <property type="entry name" value="METHIONINE-R-SULFOXIDE REDUCTASE B1"/>
    <property type="match status" value="1"/>
</dbReference>
<reference evidence="11 12" key="1">
    <citation type="submission" date="2018-08" db="EMBL/GenBank/DDBJ databases">
        <title>Thalassotalea euphylliae genome.</title>
        <authorList>
            <person name="Summers S."/>
            <person name="Rice S.A."/>
            <person name="Freckelton M.L."/>
            <person name="Nedved B.T."/>
            <person name="Hadfield M.G."/>
        </authorList>
    </citation>
    <scope>NUCLEOTIDE SEQUENCE [LARGE SCALE GENOMIC DNA]</scope>
    <source>
        <strain evidence="11 12">H1</strain>
    </source>
</reference>
<comment type="caution">
    <text evidence="11">The sequence shown here is derived from an EMBL/GenBank/DDBJ whole genome shotgun (WGS) entry which is preliminary data.</text>
</comment>
<proteinExistence type="inferred from homology"/>
<evidence type="ECO:0000313" key="12">
    <source>
        <dbReference type="Proteomes" id="UP000256478"/>
    </source>
</evidence>
<dbReference type="GO" id="GO:0006979">
    <property type="term" value="P:response to oxidative stress"/>
    <property type="evidence" value="ECO:0007669"/>
    <property type="project" value="InterPro"/>
</dbReference>
<evidence type="ECO:0000256" key="3">
    <source>
        <dbReference type="ARBA" id="ARBA00012499"/>
    </source>
</evidence>
<dbReference type="GO" id="GO:0033743">
    <property type="term" value="F:peptide-methionine (R)-S-oxide reductase activity"/>
    <property type="evidence" value="ECO:0007669"/>
    <property type="project" value="UniProtKB-EC"/>
</dbReference>
<organism evidence="11 12">
    <name type="scientific">Thalassotalea euphylliae</name>
    <dbReference type="NCBI Taxonomy" id="1655234"/>
    <lineage>
        <taxon>Bacteria</taxon>
        <taxon>Pseudomonadati</taxon>
        <taxon>Pseudomonadota</taxon>
        <taxon>Gammaproteobacteria</taxon>
        <taxon>Alteromonadales</taxon>
        <taxon>Colwelliaceae</taxon>
        <taxon>Thalassotalea</taxon>
    </lineage>
</organism>
<dbReference type="SUPFAM" id="SSF51316">
    <property type="entry name" value="Mss4-like"/>
    <property type="match status" value="1"/>
</dbReference>
<dbReference type="PANTHER" id="PTHR10173">
    <property type="entry name" value="METHIONINE SULFOXIDE REDUCTASE"/>
    <property type="match status" value="1"/>
</dbReference>
<name>A0A3E0TR10_9GAMM</name>
<evidence type="ECO:0000256" key="6">
    <source>
        <dbReference type="ARBA" id="ARBA00022833"/>
    </source>
</evidence>
<evidence type="ECO:0000256" key="8">
    <source>
        <dbReference type="ARBA" id="ARBA00048488"/>
    </source>
</evidence>
<dbReference type="RefSeq" id="WP_116008090.1">
    <property type="nucleotide sequence ID" value="NZ_QUOU01000001.1"/>
</dbReference>
<evidence type="ECO:0000256" key="9">
    <source>
        <dbReference type="ARBA" id="ARBA00075819"/>
    </source>
</evidence>
<comment type="catalytic activity">
    <reaction evidence="8">
        <text>L-methionyl-[protein] + [thioredoxin]-disulfide + H2O = L-methionyl-(R)-S-oxide-[protein] + [thioredoxin]-dithiol</text>
        <dbReference type="Rhea" id="RHEA:24164"/>
        <dbReference type="Rhea" id="RHEA-COMP:10698"/>
        <dbReference type="Rhea" id="RHEA-COMP:10700"/>
        <dbReference type="Rhea" id="RHEA-COMP:12313"/>
        <dbReference type="Rhea" id="RHEA-COMP:12314"/>
        <dbReference type="ChEBI" id="CHEBI:15377"/>
        <dbReference type="ChEBI" id="CHEBI:16044"/>
        <dbReference type="ChEBI" id="CHEBI:29950"/>
        <dbReference type="ChEBI" id="CHEBI:45764"/>
        <dbReference type="ChEBI" id="CHEBI:50058"/>
        <dbReference type="EC" id="1.8.4.12"/>
    </reaction>
</comment>
<evidence type="ECO:0000259" key="10">
    <source>
        <dbReference type="PROSITE" id="PS51790"/>
    </source>
</evidence>
<dbReference type="InterPro" id="IPR011057">
    <property type="entry name" value="Mss4-like_sf"/>
</dbReference>
<comment type="cofactor">
    <cofactor evidence="1">
        <name>Zn(2+)</name>
        <dbReference type="ChEBI" id="CHEBI:29105"/>
    </cofactor>
</comment>